<protein>
    <submittedName>
        <fullName evidence="1">Uncharacterized protein</fullName>
    </submittedName>
</protein>
<reference evidence="1" key="1">
    <citation type="journal article" date="2019" name="Sci. Rep.">
        <title>Draft genome of Tanacetum cinerariifolium, the natural source of mosquito coil.</title>
        <authorList>
            <person name="Yamashiro T."/>
            <person name="Shiraishi A."/>
            <person name="Satake H."/>
            <person name="Nakayama K."/>
        </authorList>
    </citation>
    <scope>NUCLEOTIDE SEQUENCE</scope>
</reference>
<dbReference type="EMBL" id="BKCJ010003125">
    <property type="protein sequence ID" value="GEU53133.1"/>
    <property type="molecule type" value="Genomic_DNA"/>
</dbReference>
<gene>
    <name evidence="1" type="ORF">Tci_025111</name>
</gene>
<sequence length="308" mass="35919">MQICPQYVLNRSFYVFNIWEALRGNKRDVDSIWEETGQDCNITRSGFKDARRVPGDGVAIPSDAGRTYKRWCQDLCDDVRTWLDETLKKGSPFRPDSKTNEPSLRTYQLWKKTFYEETHKLNVMTELLKSHPKKTYKEDLESEIVMVKMPSYMSFLGCANAYDEPIDIRDDFDINTLTMKQYMALIQYYIRPGIVKPKIDGDVKFKINGNFMRELRRKLFKGLDIPTRIRFDSKGFIPLISPAQALKSIQVMADHSHNWSNEATTKESVNDSSDNVDIKKLKENIHAIQDLNSKETEFEIILNHNHMV</sequence>
<organism evidence="1">
    <name type="scientific">Tanacetum cinerariifolium</name>
    <name type="common">Dalmatian daisy</name>
    <name type="synonym">Chrysanthemum cinerariifolium</name>
    <dbReference type="NCBI Taxonomy" id="118510"/>
    <lineage>
        <taxon>Eukaryota</taxon>
        <taxon>Viridiplantae</taxon>
        <taxon>Streptophyta</taxon>
        <taxon>Embryophyta</taxon>
        <taxon>Tracheophyta</taxon>
        <taxon>Spermatophyta</taxon>
        <taxon>Magnoliopsida</taxon>
        <taxon>eudicotyledons</taxon>
        <taxon>Gunneridae</taxon>
        <taxon>Pentapetalae</taxon>
        <taxon>asterids</taxon>
        <taxon>campanulids</taxon>
        <taxon>Asterales</taxon>
        <taxon>Asteraceae</taxon>
        <taxon>Asteroideae</taxon>
        <taxon>Anthemideae</taxon>
        <taxon>Anthemidinae</taxon>
        <taxon>Tanacetum</taxon>
    </lineage>
</organism>
<evidence type="ECO:0000313" key="1">
    <source>
        <dbReference type="EMBL" id="GEU53133.1"/>
    </source>
</evidence>
<name>A0A6L2KU52_TANCI</name>
<comment type="caution">
    <text evidence="1">The sequence shown here is derived from an EMBL/GenBank/DDBJ whole genome shotgun (WGS) entry which is preliminary data.</text>
</comment>
<dbReference type="AlphaFoldDB" id="A0A6L2KU52"/>
<proteinExistence type="predicted"/>
<accession>A0A6L2KU52</accession>